<feature type="transmembrane region" description="Helical" evidence="5">
    <location>
        <begin position="231"/>
        <end position="249"/>
    </location>
</feature>
<evidence type="ECO:0000256" key="1">
    <source>
        <dbReference type="ARBA" id="ARBA00004141"/>
    </source>
</evidence>
<feature type="transmembrane region" description="Helical" evidence="5">
    <location>
        <begin position="103"/>
        <end position="128"/>
    </location>
</feature>
<proteinExistence type="predicted"/>
<evidence type="ECO:0000313" key="8">
    <source>
        <dbReference type="Proteomes" id="UP001589716"/>
    </source>
</evidence>
<feature type="transmembrane region" description="Helical" evidence="5">
    <location>
        <begin position="140"/>
        <end position="162"/>
    </location>
</feature>
<evidence type="ECO:0000256" key="4">
    <source>
        <dbReference type="ARBA" id="ARBA00023136"/>
    </source>
</evidence>
<evidence type="ECO:0000256" key="5">
    <source>
        <dbReference type="SAM" id="Phobius"/>
    </source>
</evidence>
<dbReference type="InterPro" id="IPR052902">
    <property type="entry name" value="ABC-2_transporter"/>
</dbReference>
<feature type="transmembrane region" description="Helical" evidence="5">
    <location>
        <begin position="26"/>
        <end position="47"/>
    </location>
</feature>
<dbReference type="Proteomes" id="UP001589716">
    <property type="component" value="Unassembled WGS sequence"/>
</dbReference>
<evidence type="ECO:0000259" key="6">
    <source>
        <dbReference type="Pfam" id="PF12698"/>
    </source>
</evidence>
<dbReference type="EMBL" id="JBHMCT010000007">
    <property type="protein sequence ID" value="MFB9554127.1"/>
    <property type="molecule type" value="Genomic_DNA"/>
</dbReference>
<evidence type="ECO:0000256" key="2">
    <source>
        <dbReference type="ARBA" id="ARBA00022692"/>
    </source>
</evidence>
<accession>A0ABV5QKU4</accession>
<dbReference type="InterPro" id="IPR013525">
    <property type="entry name" value="ABC2_TM"/>
</dbReference>
<feature type="transmembrane region" description="Helical" evidence="5">
    <location>
        <begin position="59"/>
        <end position="82"/>
    </location>
</feature>
<name>A0ABV5QKU4_9ACTN</name>
<organism evidence="7 8">
    <name type="scientific">Streptomyces roseoviridis</name>
    <dbReference type="NCBI Taxonomy" id="67361"/>
    <lineage>
        <taxon>Bacteria</taxon>
        <taxon>Bacillati</taxon>
        <taxon>Actinomycetota</taxon>
        <taxon>Actinomycetes</taxon>
        <taxon>Kitasatosporales</taxon>
        <taxon>Streptomycetaceae</taxon>
        <taxon>Streptomyces</taxon>
    </lineage>
</organism>
<sequence length="259" mass="26782">MNATATRLTALGRAELTLLGRNRNNLFVALLMPVLMVFLLRTSLGGMDEGGLPLGLAEATAIGGTGMILVLVVYMNLVATYVARREELVLKRLRTGEARDTEILFGGALPAAAIALVQCAVLTALGPAALGAGAPRRPDLLLLGVLAGTGLLAALAALTTVITRSVESAGLTTLPFFLVSAMGSGLMVPVESLPDPVASVCSLLPLSGVMELVRAGWLGTGGAGGIGGKELLGAALTTVAWIVLSVFAVRKWFRWEPRR</sequence>
<comment type="subcellular location">
    <subcellularLocation>
        <location evidence="1">Membrane</location>
        <topology evidence="1">Multi-pass membrane protein</topology>
    </subcellularLocation>
</comment>
<dbReference type="Pfam" id="PF12698">
    <property type="entry name" value="ABC2_membrane_3"/>
    <property type="match status" value="1"/>
</dbReference>
<evidence type="ECO:0000256" key="3">
    <source>
        <dbReference type="ARBA" id="ARBA00022989"/>
    </source>
</evidence>
<feature type="domain" description="ABC-2 type transporter transmembrane" evidence="6">
    <location>
        <begin position="61"/>
        <end position="246"/>
    </location>
</feature>
<keyword evidence="4 5" id="KW-0472">Membrane</keyword>
<feature type="transmembrane region" description="Helical" evidence="5">
    <location>
        <begin position="169"/>
        <end position="190"/>
    </location>
</feature>
<keyword evidence="8" id="KW-1185">Reference proteome</keyword>
<reference evidence="7 8" key="1">
    <citation type="submission" date="2024-09" db="EMBL/GenBank/DDBJ databases">
        <authorList>
            <person name="Sun Q."/>
            <person name="Mori K."/>
        </authorList>
    </citation>
    <scope>NUCLEOTIDE SEQUENCE [LARGE SCALE GENOMIC DNA]</scope>
    <source>
        <strain evidence="7 8">JCM 4414</strain>
    </source>
</reference>
<dbReference type="PANTHER" id="PTHR43027:SF2">
    <property type="entry name" value="TRANSPORT PERMEASE PROTEIN"/>
    <property type="match status" value="1"/>
</dbReference>
<dbReference type="PANTHER" id="PTHR43027">
    <property type="entry name" value="DOXORUBICIN RESISTANCE ABC TRANSPORTER PERMEASE PROTEIN DRRC-RELATED"/>
    <property type="match status" value="1"/>
</dbReference>
<keyword evidence="2 5" id="KW-0812">Transmembrane</keyword>
<comment type="caution">
    <text evidence="7">The sequence shown here is derived from an EMBL/GenBank/DDBJ whole genome shotgun (WGS) entry which is preliminary data.</text>
</comment>
<gene>
    <name evidence="7" type="ORF">ACFFTP_07930</name>
</gene>
<evidence type="ECO:0000313" key="7">
    <source>
        <dbReference type="EMBL" id="MFB9554127.1"/>
    </source>
</evidence>
<dbReference type="RefSeq" id="WP_345486753.1">
    <property type="nucleotide sequence ID" value="NZ_BAAAWU010000001.1"/>
</dbReference>
<protein>
    <submittedName>
        <fullName evidence="7">ABC transporter permease</fullName>
    </submittedName>
</protein>
<keyword evidence="3 5" id="KW-1133">Transmembrane helix</keyword>